<dbReference type="Pfam" id="PF08975">
    <property type="entry name" value="2H-phosphodiest"/>
    <property type="match status" value="1"/>
</dbReference>
<evidence type="ECO:0000313" key="3">
    <source>
        <dbReference type="Proteomes" id="UP000052022"/>
    </source>
</evidence>
<dbReference type="Gene3D" id="3.90.1140.10">
    <property type="entry name" value="Cyclic phosphodiesterase"/>
    <property type="match status" value="1"/>
</dbReference>
<proteinExistence type="predicted"/>
<dbReference type="InterPro" id="IPR009097">
    <property type="entry name" value="Cyclic_Pdiesterase"/>
</dbReference>
<sequence>MAIFRDDPFEFLTGQLSDHPVPRAISEPGQGGKFTHDGAVQHWPGNTFICHIAKNSDPHAALCAMQDAMRASDVGALFSWLPPASFHMTVFQGISPDDPVWPVGLPRDLSRDEVTKEFLSRLQDVSVPQHLTPTARGLHAGHSVTLEGKDAAAEARLRGARMALRDATGLHPHGFDTYTFHITLGYPLRWMTAAEAKAVIAASDAAFAAHGAALAEIPLGPVEFCTFENMHHFEPVLRLS</sequence>
<dbReference type="AlphaFoldDB" id="A0A0P1G896"/>
<feature type="domain" description="DUF1868" evidence="1">
    <location>
        <begin position="33"/>
        <end position="129"/>
    </location>
</feature>
<dbReference type="InterPro" id="IPR015069">
    <property type="entry name" value="2H-PEstase_DUF1868"/>
</dbReference>
<dbReference type="EMBL" id="CYSD01000021">
    <property type="protein sequence ID" value="CUH77775.1"/>
    <property type="molecule type" value="Genomic_DNA"/>
</dbReference>
<organism evidence="2 3">
    <name type="scientific">Tritonibacter multivorans</name>
    <dbReference type="NCBI Taxonomy" id="928856"/>
    <lineage>
        <taxon>Bacteria</taxon>
        <taxon>Pseudomonadati</taxon>
        <taxon>Pseudomonadota</taxon>
        <taxon>Alphaproteobacteria</taxon>
        <taxon>Rhodobacterales</taxon>
        <taxon>Paracoccaceae</taxon>
        <taxon>Tritonibacter</taxon>
    </lineage>
</organism>
<reference evidence="2 3" key="1">
    <citation type="submission" date="2015-09" db="EMBL/GenBank/DDBJ databases">
        <authorList>
            <consortium name="Swine Surveillance"/>
        </authorList>
    </citation>
    <scope>NUCLEOTIDE SEQUENCE [LARGE SCALE GENOMIC DNA]</scope>
    <source>
        <strain evidence="2 3">CECT 7557</strain>
    </source>
</reference>
<dbReference type="STRING" id="928856.SAMN04488049_10772"/>
<dbReference type="SUPFAM" id="SSF55144">
    <property type="entry name" value="LigT-like"/>
    <property type="match status" value="1"/>
</dbReference>
<evidence type="ECO:0000313" key="2">
    <source>
        <dbReference type="EMBL" id="CUH77775.1"/>
    </source>
</evidence>
<gene>
    <name evidence="2" type="ORF">TRM7557_01575</name>
</gene>
<evidence type="ECO:0000259" key="1">
    <source>
        <dbReference type="Pfam" id="PF08975"/>
    </source>
</evidence>
<dbReference type="Proteomes" id="UP000052022">
    <property type="component" value="Unassembled WGS sequence"/>
</dbReference>
<accession>A0A0P1G896</accession>
<dbReference type="RefSeq" id="WP_058289733.1">
    <property type="nucleotide sequence ID" value="NZ_CYSD01000021.1"/>
</dbReference>
<protein>
    <recommendedName>
        <fullName evidence="1">DUF1868 domain-containing protein</fullName>
    </recommendedName>
</protein>
<dbReference type="OrthoDB" id="151828at2"/>
<keyword evidence="3" id="KW-1185">Reference proteome</keyword>
<name>A0A0P1G896_9RHOB</name>